<proteinExistence type="predicted"/>
<reference evidence="1 2" key="1">
    <citation type="submission" date="2019-04" db="EMBL/GenBank/DDBJ databases">
        <title>The CDC panel for molecular diagnostics of ciprofloxacin resistance and its use for research and clinical development.</title>
        <authorList>
            <person name="Liu H."/>
            <person name="Tang K."/>
            <person name="Pham C."/>
            <person name="Schmerer M."/>
        </authorList>
    </citation>
    <scope>NUCLEOTIDE SEQUENCE [LARGE SCALE GENOMIC DNA]</scope>
    <source>
        <strain evidence="1 2">LRRBGS_0742</strain>
    </source>
</reference>
<accession>A0AAX2TNE1</accession>
<name>A0AAX2TNE1_NEIGO</name>
<dbReference type="EMBL" id="SUQX01000385">
    <property type="protein sequence ID" value="TJX00346.1"/>
    <property type="molecule type" value="Genomic_DNA"/>
</dbReference>
<gene>
    <name evidence="1" type="ORF">E8M63_14525</name>
</gene>
<comment type="caution">
    <text evidence="1">The sequence shown here is derived from an EMBL/GenBank/DDBJ whole genome shotgun (WGS) entry which is preliminary data.</text>
</comment>
<dbReference type="AlphaFoldDB" id="A0AAX2TNE1"/>
<dbReference type="RefSeq" id="WP_222598056.1">
    <property type="nucleotide sequence ID" value="NZ_SUQX01000385.1"/>
</dbReference>
<evidence type="ECO:0000313" key="2">
    <source>
        <dbReference type="Proteomes" id="UP000307092"/>
    </source>
</evidence>
<evidence type="ECO:0000313" key="1">
    <source>
        <dbReference type="EMBL" id="TJX00346.1"/>
    </source>
</evidence>
<dbReference type="Proteomes" id="UP000307092">
    <property type="component" value="Unassembled WGS sequence"/>
</dbReference>
<feature type="non-terminal residue" evidence="1">
    <location>
        <position position="1"/>
    </location>
</feature>
<protein>
    <submittedName>
        <fullName evidence="1">Chlorophyllide reductase subunit Y</fullName>
    </submittedName>
</protein>
<organism evidence="1 2">
    <name type="scientific">Neisseria gonorrhoeae</name>
    <dbReference type="NCBI Taxonomy" id="485"/>
    <lineage>
        <taxon>Bacteria</taxon>
        <taxon>Pseudomonadati</taxon>
        <taxon>Pseudomonadota</taxon>
        <taxon>Betaproteobacteria</taxon>
        <taxon>Neisseriales</taxon>
        <taxon>Neisseriaceae</taxon>
        <taxon>Neisseria</taxon>
    </lineage>
</organism>
<sequence>LFGVAGAGSLAQVVNAALANQSRFDEMKEFFGDVGEGHTAGIWEDTPNENVVFREKYRKQIEALAKKRKAEEMI</sequence>